<feature type="domain" description="CdaR GGDEF-like" evidence="4">
    <location>
        <begin position="306"/>
        <end position="446"/>
    </location>
</feature>
<feature type="domain" description="PucR C-terminal helix-turn-helix" evidence="3">
    <location>
        <begin position="499"/>
        <end position="555"/>
    </location>
</feature>
<dbReference type="InterPro" id="IPR051448">
    <property type="entry name" value="CdaR-like_regulators"/>
</dbReference>
<name>A0ABS7K0R5_9BACI</name>
<dbReference type="Pfam" id="PF07905">
    <property type="entry name" value="PucR"/>
    <property type="match status" value="1"/>
</dbReference>
<comment type="similarity">
    <text evidence="1">Belongs to the CdaR family.</text>
</comment>
<feature type="domain" description="Purine catabolism PurC-like" evidence="2">
    <location>
        <begin position="7"/>
        <end position="126"/>
    </location>
</feature>
<gene>
    <name evidence="5" type="ORF">H0185_03380</name>
</gene>
<dbReference type="InterPro" id="IPR012914">
    <property type="entry name" value="PucR_dom"/>
</dbReference>
<dbReference type="RefSeq" id="WP_221871201.1">
    <property type="nucleotide sequence ID" value="NZ_JACWFH010000007.1"/>
</dbReference>
<proteinExistence type="inferred from homology"/>
<evidence type="ECO:0000313" key="5">
    <source>
        <dbReference type="EMBL" id="MBY0095845.1"/>
    </source>
</evidence>
<evidence type="ECO:0000256" key="1">
    <source>
        <dbReference type="ARBA" id="ARBA00006754"/>
    </source>
</evidence>
<sequence length="568" mass="66093">MKLQIGDVLNLDIMKNARLRTGEEHINNRHVQWISVIEMPVENFVRKNELVLTTAIGCGQDVLILKNFVQDIIASEASALIIALGRHLFDIPIEVLELAEKENFILIEVPWEVRFANIIEEVMGEINHRQFRERERSEKVQQELLRFIIQERELSYILQYIERKVGHPLVITDRAGNIQEKRNHISRLIKNWEDYVLQGVIPTKQVNSFLPHDPMFRKLQFIEVGDISVLQLPIIQVSGYIQGYLFLLIPPYVAIDTFLTNYIVAVLEHATTTISLWYSRKNAIEETKMRLRSDFVLELAEGNILSWDQANSRARLLGYNLKLPYFCIVGYPENLRKIFDKSKKPTGSFEEWLESMIRYIEEEIVYAAQSLNREIIMTYHDGHLILFIEKTLGQNNEKPTPFLDLIERRLRNLLPDVLLSWGIGNHHEKLTGFKQSYDNANLALKLGRQKNGPGNRTFHEQTRIDRILLSLGKNLEMKEVIFATIEPLIQYDKQRNMDLIGTLSMYNRCQGNVSQTARLLNLHRQSLLYRLRKIESLTGLSIVDPDDLFLLDLCIKSWKLSHLVNTDV</sequence>
<dbReference type="Proteomes" id="UP000769780">
    <property type="component" value="Unassembled WGS sequence"/>
</dbReference>
<dbReference type="PANTHER" id="PTHR33744">
    <property type="entry name" value="CARBOHYDRATE DIACID REGULATOR"/>
    <property type="match status" value="1"/>
</dbReference>
<dbReference type="EMBL" id="JACWFH010000007">
    <property type="protein sequence ID" value="MBY0095845.1"/>
    <property type="molecule type" value="Genomic_DNA"/>
</dbReference>
<protein>
    <submittedName>
        <fullName evidence="5">PucR family transcriptional regulator ligand-binding domain-containing protein</fullName>
    </submittedName>
</protein>
<reference evidence="5 6" key="1">
    <citation type="submission" date="2020-07" db="EMBL/GenBank/DDBJ databases">
        <title>Fungal Genomes of the International Space Station.</title>
        <authorList>
            <person name="Seuylemezian A."/>
            <person name="Singh N.K."/>
            <person name="Wood J."/>
            <person name="Venkateswaran K."/>
        </authorList>
    </citation>
    <scope>NUCLEOTIDE SEQUENCE [LARGE SCALE GENOMIC DNA]</scope>
    <source>
        <strain evidence="5 6">PL-B2</strain>
    </source>
</reference>
<dbReference type="InterPro" id="IPR025736">
    <property type="entry name" value="PucR_C-HTH_dom"/>
</dbReference>
<dbReference type="PANTHER" id="PTHR33744:SF1">
    <property type="entry name" value="DNA-BINDING TRANSCRIPTIONAL ACTIVATOR ADER"/>
    <property type="match status" value="1"/>
</dbReference>
<dbReference type="SUPFAM" id="SSF46689">
    <property type="entry name" value="Homeodomain-like"/>
    <property type="match status" value="1"/>
</dbReference>
<dbReference type="InterPro" id="IPR041522">
    <property type="entry name" value="CdaR_GGDEF"/>
</dbReference>
<keyword evidence="6" id="KW-1185">Reference proteome</keyword>
<evidence type="ECO:0000259" key="2">
    <source>
        <dbReference type="Pfam" id="PF07905"/>
    </source>
</evidence>
<evidence type="ECO:0000259" key="4">
    <source>
        <dbReference type="Pfam" id="PF17853"/>
    </source>
</evidence>
<dbReference type="Gene3D" id="1.10.10.2840">
    <property type="entry name" value="PucR C-terminal helix-turn-helix domain"/>
    <property type="match status" value="1"/>
</dbReference>
<comment type="caution">
    <text evidence="5">The sequence shown here is derived from an EMBL/GenBank/DDBJ whole genome shotgun (WGS) entry which is preliminary data.</text>
</comment>
<dbReference type="Pfam" id="PF13556">
    <property type="entry name" value="HTH_30"/>
    <property type="match status" value="1"/>
</dbReference>
<accession>A0ABS7K0R5</accession>
<dbReference type="Pfam" id="PF17853">
    <property type="entry name" value="GGDEF_2"/>
    <property type="match status" value="1"/>
</dbReference>
<dbReference type="InterPro" id="IPR042070">
    <property type="entry name" value="PucR_C-HTH_sf"/>
</dbReference>
<evidence type="ECO:0000259" key="3">
    <source>
        <dbReference type="Pfam" id="PF13556"/>
    </source>
</evidence>
<evidence type="ECO:0000313" key="6">
    <source>
        <dbReference type="Proteomes" id="UP000769780"/>
    </source>
</evidence>
<dbReference type="InterPro" id="IPR009057">
    <property type="entry name" value="Homeodomain-like_sf"/>
</dbReference>
<organism evidence="5 6">
    <name type="scientific">Mesobacillus maritimus</name>
    <dbReference type="NCBI Taxonomy" id="1643336"/>
    <lineage>
        <taxon>Bacteria</taxon>
        <taxon>Bacillati</taxon>
        <taxon>Bacillota</taxon>
        <taxon>Bacilli</taxon>
        <taxon>Bacillales</taxon>
        <taxon>Bacillaceae</taxon>
        <taxon>Mesobacillus</taxon>
    </lineage>
</organism>